<keyword evidence="3" id="KW-1185">Reference proteome</keyword>
<dbReference type="Pfam" id="PF02620">
    <property type="entry name" value="YceD"/>
    <property type="match status" value="1"/>
</dbReference>
<evidence type="ECO:0000313" key="2">
    <source>
        <dbReference type="EMBL" id="MBB6058317.1"/>
    </source>
</evidence>
<dbReference type="InterPro" id="IPR003772">
    <property type="entry name" value="YceD"/>
</dbReference>
<organism evidence="2 3">
    <name type="scientific">Hymenobacter luteus</name>
    <dbReference type="NCBI Taxonomy" id="1411122"/>
    <lineage>
        <taxon>Bacteria</taxon>
        <taxon>Pseudomonadati</taxon>
        <taxon>Bacteroidota</taxon>
        <taxon>Cytophagia</taxon>
        <taxon>Cytophagales</taxon>
        <taxon>Hymenobacteraceae</taxon>
        <taxon>Hymenobacter</taxon>
    </lineage>
</organism>
<dbReference type="RefSeq" id="WP_183403445.1">
    <property type="nucleotide sequence ID" value="NZ_JACHGG010000002.1"/>
</dbReference>
<proteinExistence type="predicted"/>
<dbReference type="Proteomes" id="UP000532746">
    <property type="component" value="Unassembled WGS sequence"/>
</dbReference>
<evidence type="ECO:0000256" key="1">
    <source>
        <dbReference type="SAM" id="MobiDB-lite"/>
    </source>
</evidence>
<reference evidence="2 3" key="1">
    <citation type="submission" date="2020-08" db="EMBL/GenBank/DDBJ databases">
        <title>Genomic Encyclopedia of Type Strains, Phase IV (KMG-IV): sequencing the most valuable type-strain genomes for metagenomic binning, comparative biology and taxonomic classification.</title>
        <authorList>
            <person name="Goeker M."/>
        </authorList>
    </citation>
    <scope>NUCLEOTIDE SEQUENCE [LARGE SCALE GENOMIC DNA]</scope>
    <source>
        <strain evidence="2 3">DSM 26718</strain>
    </source>
</reference>
<evidence type="ECO:0000313" key="3">
    <source>
        <dbReference type="Proteomes" id="UP000532746"/>
    </source>
</evidence>
<dbReference type="EMBL" id="JACHGG010000002">
    <property type="protein sequence ID" value="MBB6058317.1"/>
    <property type="molecule type" value="Genomic_DNA"/>
</dbReference>
<protein>
    <submittedName>
        <fullName evidence="2">Uncharacterized metal-binding protein YceD (DUF177 family)</fullName>
    </submittedName>
</protein>
<accession>A0A7W9SYM5</accession>
<sequence length="179" mass="20740">MKKDSQYDINIAKLADKTHHFAFDLDKAFFEQFDQQLIPDGQVHADVTLTKTDRLITVDFDLHGTVRQICDRSLDEYDQEVEAQEQLLVRFGDQNLELDDNVLQITPDTQSLPLAQHLFDYIGLSLPMKKLHPRFQNEPDENPEADAKLIFTTRQEGEDDDNDDNNGIDPRWNALRNLN</sequence>
<name>A0A7W9SYM5_9BACT</name>
<comment type="caution">
    <text evidence="2">The sequence shown here is derived from an EMBL/GenBank/DDBJ whole genome shotgun (WGS) entry which is preliminary data.</text>
</comment>
<gene>
    <name evidence="2" type="ORF">HNQ93_001163</name>
</gene>
<feature type="compositionally biased region" description="Acidic residues" evidence="1">
    <location>
        <begin position="157"/>
        <end position="166"/>
    </location>
</feature>
<dbReference type="AlphaFoldDB" id="A0A7W9SYM5"/>
<feature type="region of interest" description="Disordered" evidence="1">
    <location>
        <begin position="152"/>
        <end position="179"/>
    </location>
</feature>